<gene>
    <name evidence="2" type="ORF">SODALDRAFT_225</name>
</gene>
<dbReference type="InterPro" id="IPR051128">
    <property type="entry name" value="EgtD_Methyltrsf_superfamily"/>
</dbReference>
<dbReference type="RefSeq" id="XP_028469595.1">
    <property type="nucleotide sequence ID" value="XM_028607361.1"/>
</dbReference>
<dbReference type="PANTHER" id="PTHR43397">
    <property type="entry name" value="ERGOTHIONEINE BIOSYNTHESIS PROTEIN 1"/>
    <property type="match status" value="1"/>
</dbReference>
<feature type="domain" description="DinB-like" evidence="1">
    <location>
        <begin position="31"/>
        <end position="159"/>
    </location>
</feature>
<dbReference type="EMBL" id="ML119051">
    <property type="protein sequence ID" value="ROT41789.1"/>
    <property type="molecule type" value="Genomic_DNA"/>
</dbReference>
<dbReference type="GeneID" id="39575839"/>
<organism evidence="2 3">
    <name type="scientific">Sodiomyces alkalinus (strain CBS 110278 / VKM F-3762 / F11)</name>
    <name type="common">Alkaliphilic filamentous fungus</name>
    <dbReference type="NCBI Taxonomy" id="1314773"/>
    <lineage>
        <taxon>Eukaryota</taxon>
        <taxon>Fungi</taxon>
        <taxon>Dikarya</taxon>
        <taxon>Ascomycota</taxon>
        <taxon>Pezizomycotina</taxon>
        <taxon>Sordariomycetes</taxon>
        <taxon>Hypocreomycetidae</taxon>
        <taxon>Glomerellales</taxon>
        <taxon>Plectosphaerellaceae</taxon>
        <taxon>Sodiomyces</taxon>
    </lineage>
</organism>
<dbReference type="AlphaFoldDB" id="A0A3N2Q4U4"/>
<evidence type="ECO:0000313" key="2">
    <source>
        <dbReference type="EMBL" id="ROT41789.1"/>
    </source>
</evidence>
<dbReference type="OrthoDB" id="659at2759"/>
<evidence type="ECO:0000313" key="3">
    <source>
        <dbReference type="Proteomes" id="UP000272025"/>
    </source>
</evidence>
<evidence type="ECO:0000259" key="1">
    <source>
        <dbReference type="Pfam" id="PF12867"/>
    </source>
</evidence>
<dbReference type="Proteomes" id="UP000272025">
    <property type="component" value="Unassembled WGS sequence"/>
</dbReference>
<dbReference type="InterPro" id="IPR024775">
    <property type="entry name" value="DinB-like"/>
</dbReference>
<protein>
    <recommendedName>
        <fullName evidence="1">DinB-like domain-containing protein</fullName>
    </recommendedName>
</protein>
<proteinExistence type="predicted"/>
<sequence length="181" mass="21015">MKFCLDPTSYAATSLPSLEEWAALWKAWNIIARGMIPNEELHEKPIKLRNACIFYLGHIPTFLDIQLSKTTGQPPTEPAYYHSIFERGVDPDVDNPEQCHAHSEIPDEWPPVSEITEYQQRVRPRLQGLYKDGQDSVPRDVARAIWVGFEHEVMHMETLLYMMLQSDRTLPPPHINYLERC</sequence>
<dbReference type="PANTHER" id="PTHR43397:SF1">
    <property type="entry name" value="ERGOTHIONEINE BIOSYNTHESIS PROTEIN 1"/>
    <property type="match status" value="1"/>
</dbReference>
<reference evidence="2 3" key="1">
    <citation type="journal article" date="2018" name="Mol. Ecol.">
        <title>The obligate alkalophilic soda-lake fungus Sodiomyces alkalinus has shifted to a protein diet.</title>
        <authorList>
            <person name="Grum-Grzhimaylo A.A."/>
            <person name="Falkoski D.L."/>
            <person name="van den Heuvel J."/>
            <person name="Valero-Jimenez C.A."/>
            <person name="Min B."/>
            <person name="Choi I.G."/>
            <person name="Lipzen A."/>
            <person name="Daum C.G."/>
            <person name="Aanen D.K."/>
            <person name="Tsang A."/>
            <person name="Henrissat B."/>
            <person name="Bilanenko E.N."/>
            <person name="de Vries R.P."/>
            <person name="van Kan J.A.L."/>
            <person name="Grigoriev I.V."/>
            <person name="Debets A.J.M."/>
        </authorList>
    </citation>
    <scope>NUCLEOTIDE SEQUENCE [LARGE SCALE GENOMIC DNA]</scope>
    <source>
        <strain evidence="2 3">F11</strain>
    </source>
</reference>
<accession>A0A3N2Q4U4</accession>
<dbReference type="STRING" id="1314773.A0A3N2Q4U4"/>
<keyword evidence="3" id="KW-1185">Reference proteome</keyword>
<dbReference type="Pfam" id="PF12867">
    <property type="entry name" value="DinB_2"/>
    <property type="match status" value="1"/>
</dbReference>
<name>A0A3N2Q4U4_SODAK</name>